<organism evidence="1 2">
    <name type="scientific">Roseateles amylovorans</name>
    <dbReference type="NCBI Taxonomy" id="2978473"/>
    <lineage>
        <taxon>Bacteria</taxon>
        <taxon>Pseudomonadati</taxon>
        <taxon>Pseudomonadota</taxon>
        <taxon>Betaproteobacteria</taxon>
        <taxon>Burkholderiales</taxon>
        <taxon>Sphaerotilaceae</taxon>
        <taxon>Roseateles</taxon>
    </lineage>
</organism>
<evidence type="ECO:0008006" key="3">
    <source>
        <dbReference type="Google" id="ProtNLM"/>
    </source>
</evidence>
<dbReference type="EMBL" id="CP104562">
    <property type="protein sequence ID" value="UXH78773.1"/>
    <property type="molecule type" value="Genomic_DNA"/>
</dbReference>
<gene>
    <name evidence="1" type="ORF">N4261_02190</name>
</gene>
<keyword evidence="2" id="KW-1185">Reference proteome</keyword>
<name>A0ABY6B0S3_9BURK</name>
<accession>A0ABY6B0S3</accession>
<sequence length="185" mass="19595">MELKPQDLLVLLKVAAHPPQRWTYAALGDALAISASEVHASVKRAVACGLAVAPARGEWSPVRPSLLEFILHGARYVWPATPGAVKRGVPTAFGAEPLASQLTAAPGEAPVWAHPTGSAKGPTLAPLYRTVPQAALADPALHRLLALLDALRMGRARERNLAAKLMEAELMRFDSEGEAVGHATR</sequence>
<reference evidence="1" key="1">
    <citation type="submission" date="2022-10" db="EMBL/GenBank/DDBJ databases">
        <title>Characterization and whole genome sequencing of a new Roseateles species, isolated from fresh water.</title>
        <authorList>
            <person name="Guliayeva D.Y."/>
            <person name="Akhremchuk A.E."/>
            <person name="Sikolenko M.A."/>
            <person name="Valentovich L.N."/>
            <person name="Sidarenka A.V."/>
        </authorList>
    </citation>
    <scope>NUCLEOTIDE SEQUENCE</scope>
    <source>
        <strain evidence="1">BIM B-1768</strain>
    </source>
</reference>
<evidence type="ECO:0000313" key="1">
    <source>
        <dbReference type="EMBL" id="UXH78773.1"/>
    </source>
</evidence>
<dbReference type="RefSeq" id="WP_261758604.1">
    <property type="nucleotide sequence ID" value="NZ_CP104562.2"/>
</dbReference>
<evidence type="ECO:0000313" key="2">
    <source>
        <dbReference type="Proteomes" id="UP001064933"/>
    </source>
</evidence>
<dbReference type="Proteomes" id="UP001064933">
    <property type="component" value="Chromosome"/>
</dbReference>
<protein>
    <recommendedName>
        <fullName evidence="3">MarR family transcriptional regulator</fullName>
    </recommendedName>
</protein>
<proteinExistence type="predicted"/>